<evidence type="ECO:0000256" key="1">
    <source>
        <dbReference type="ARBA" id="ARBA00006479"/>
    </source>
</evidence>
<dbReference type="InterPro" id="IPR000600">
    <property type="entry name" value="ROK"/>
</dbReference>
<sequence>MSDEAGSYFHTTTPGGLFALVRDGRADSRSALSHLTGLAMSTVGMRVDELIRAGYLVEAGAGASRGGRRPRSLAVAADGRLVAGVDLGARHANIALFDLARAKVAARSLAIDVARGPEEVLANVHRAILDLVGTLDGEAVLVGIGLAVPGPVSVPGGRVVSPSRMPGWNGVDPAALLTAMSGVVTRVENDANAMAVGEYIATGRAIADLVLVKAGSSIGAGVIAAGAPHRGFRGMAGDVSHTPVAGAPAVLCSCGRLGCLDAVAGGTAIARDLRAAGVEAGDTTGVLDLAHDAHPLATRLLREAGTRVGAVLANVVHFFNPQRLVLAGSLSAADAFCAGVRSSVYDLCLPMSTDGLEITVSAAGADGGSLGAAALVLDGLLDAAAVDRALRKRT</sequence>
<organism evidence="2 3">
    <name type="scientific">Streptosporangium becharense</name>
    <dbReference type="NCBI Taxonomy" id="1816182"/>
    <lineage>
        <taxon>Bacteria</taxon>
        <taxon>Bacillati</taxon>
        <taxon>Actinomycetota</taxon>
        <taxon>Actinomycetes</taxon>
        <taxon>Streptosporangiales</taxon>
        <taxon>Streptosporangiaceae</taxon>
        <taxon>Streptosporangium</taxon>
    </lineage>
</organism>
<dbReference type="Pfam" id="PF00480">
    <property type="entry name" value="ROK"/>
    <property type="match status" value="1"/>
</dbReference>
<dbReference type="PANTHER" id="PTHR18964">
    <property type="entry name" value="ROK (REPRESSOR, ORF, KINASE) FAMILY"/>
    <property type="match status" value="1"/>
</dbReference>
<keyword evidence="2" id="KW-0418">Kinase</keyword>
<keyword evidence="2" id="KW-0808">Transferase</keyword>
<proteinExistence type="inferred from homology"/>
<protein>
    <submittedName>
        <fullName evidence="2">Putative NBD/HSP70 family sugar kinase</fullName>
    </submittedName>
</protein>
<comment type="caution">
    <text evidence="2">The sequence shown here is derived from an EMBL/GenBank/DDBJ whole genome shotgun (WGS) entry which is preliminary data.</text>
</comment>
<dbReference type="SUPFAM" id="SSF53067">
    <property type="entry name" value="Actin-like ATPase domain"/>
    <property type="match status" value="1"/>
</dbReference>
<dbReference type="RefSeq" id="WP_184539916.1">
    <property type="nucleotide sequence ID" value="NZ_JACHMP010000001.1"/>
</dbReference>
<dbReference type="EMBL" id="JACHMP010000001">
    <property type="protein sequence ID" value="MBB5823024.1"/>
    <property type="molecule type" value="Genomic_DNA"/>
</dbReference>
<evidence type="ECO:0000313" key="2">
    <source>
        <dbReference type="EMBL" id="MBB5823024.1"/>
    </source>
</evidence>
<reference evidence="2 3" key="1">
    <citation type="submission" date="2020-08" db="EMBL/GenBank/DDBJ databases">
        <title>Sequencing the genomes of 1000 actinobacteria strains.</title>
        <authorList>
            <person name="Klenk H.-P."/>
        </authorList>
    </citation>
    <scope>NUCLEOTIDE SEQUENCE [LARGE SCALE GENOMIC DNA]</scope>
    <source>
        <strain evidence="2 3">DSM 46887</strain>
    </source>
</reference>
<dbReference type="PANTHER" id="PTHR18964:SF173">
    <property type="entry name" value="GLUCOKINASE"/>
    <property type="match status" value="1"/>
</dbReference>
<name>A0A7W9ILM9_9ACTN</name>
<dbReference type="Proteomes" id="UP000540685">
    <property type="component" value="Unassembled WGS sequence"/>
</dbReference>
<dbReference type="SUPFAM" id="SSF46785">
    <property type="entry name" value="Winged helix' DNA-binding domain"/>
    <property type="match status" value="1"/>
</dbReference>
<gene>
    <name evidence="2" type="ORF">F4562_006086</name>
</gene>
<dbReference type="Gene3D" id="1.10.10.10">
    <property type="entry name" value="Winged helix-like DNA-binding domain superfamily/Winged helix DNA-binding domain"/>
    <property type="match status" value="1"/>
</dbReference>
<dbReference type="Gene3D" id="3.30.420.40">
    <property type="match status" value="2"/>
</dbReference>
<dbReference type="InterPro" id="IPR036388">
    <property type="entry name" value="WH-like_DNA-bd_sf"/>
</dbReference>
<keyword evidence="3" id="KW-1185">Reference proteome</keyword>
<comment type="similarity">
    <text evidence="1">Belongs to the ROK (NagC/XylR) family.</text>
</comment>
<dbReference type="GO" id="GO:0016301">
    <property type="term" value="F:kinase activity"/>
    <property type="evidence" value="ECO:0007669"/>
    <property type="project" value="UniProtKB-KW"/>
</dbReference>
<dbReference type="InterPro" id="IPR036390">
    <property type="entry name" value="WH_DNA-bd_sf"/>
</dbReference>
<evidence type="ECO:0000313" key="3">
    <source>
        <dbReference type="Proteomes" id="UP000540685"/>
    </source>
</evidence>
<dbReference type="AlphaFoldDB" id="A0A7W9ILM9"/>
<accession>A0A7W9ILM9</accession>
<dbReference type="InterPro" id="IPR043129">
    <property type="entry name" value="ATPase_NBD"/>
</dbReference>